<evidence type="ECO:0000313" key="3">
    <source>
        <dbReference type="EMBL" id="MFC3994576.1"/>
    </source>
</evidence>
<dbReference type="NCBIfam" id="TIGR03083">
    <property type="entry name" value="maleylpyruvate isomerase family mycothiol-dependent enzyme"/>
    <property type="match status" value="1"/>
</dbReference>
<dbReference type="InterPro" id="IPR010872">
    <property type="entry name" value="MDMPI_C-term_domain"/>
</dbReference>
<reference evidence="4" key="1">
    <citation type="journal article" date="2019" name="Int. J. Syst. Evol. Microbiol.">
        <title>The Global Catalogue of Microorganisms (GCM) 10K type strain sequencing project: providing services to taxonomists for standard genome sequencing and annotation.</title>
        <authorList>
            <consortium name="The Broad Institute Genomics Platform"/>
            <consortium name="The Broad Institute Genome Sequencing Center for Infectious Disease"/>
            <person name="Wu L."/>
            <person name="Ma J."/>
        </authorList>
    </citation>
    <scope>NUCLEOTIDE SEQUENCE [LARGE SCALE GENOMIC DNA]</scope>
    <source>
        <strain evidence="4">TBRC 1826</strain>
    </source>
</reference>
<dbReference type="PANTHER" id="PTHR40758">
    <property type="entry name" value="CONSERVED PROTEIN"/>
    <property type="match status" value="1"/>
</dbReference>
<name>A0ABV8FIS3_9ACTN</name>
<dbReference type="Pfam" id="PF07398">
    <property type="entry name" value="MDMPI_C"/>
    <property type="match status" value="1"/>
</dbReference>
<evidence type="ECO:0000313" key="4">
    <source>
        <dbReference type="Proteomes" id="UP001595847"/>
    </source>
</evidence>
<accession>A0ABV8FIS3</accession>
<feature type="domain" description="Mycothiol-dependent maleylpyruvate isomerase metal-binding" evidence="2">
    <location>
        <begin position="15"/>
        <end position="143"/>
    </location>
</feature>
<dbReference type="EMBL" id="JBHSBH010000003">
    <property type="protein sequence ID" value="MFC3994576.1"/>
    <property type="molecule type" value="Genomic_DNA"/>
</dbReference>
<dbReference type="SUPFAM" id="SSF109854">
    <property type="entry name" value="DinB/YfiT-like putative metalloenzymes"/>
    <property type="match status" value="1"/>
</dbReference>
<dbReference type="Proteomes" id="UP001595847">
    <property type="component" value="Unassembled WGS sequence"/>
</dbReference>
<organism evidence="3 4">
    <name type="scientific">Nocardiopsis sediminis</name>
    <dbReference type="NCBI Taxonomy" id="1778267"/>
    <lineage>
        <taxon>Bacteria</taxon>
        <taxon>Bacillati</taxon>
        <taxon>Actinomycetota</taxon>
        <taxon>Actinomycetes</taxon>
        <taxon>Streptosporangiales</taxon>
        <taxon>Nocardiopsidaceae</taxon>
        <taxon>Nocardiopsis</taxon>
    </lineage>
</organism>
<comment type="caution">
    <text evidence="3">The sequence shown here is derived from an EMBL/GenBank/DDBJ whole genome shotgun (WGS) entry which is preliminary data.</text>
</comment>
<gene>
    <name evidence="3" type="ORF">ACFOVU_01510</name>
</gene>
<dbReference type="InterPro" id="IPR024344">
    <property type="entry name" value="MDMPI_metal-binding"/>
</dbReference>
<protein>
    <submittedName>
        <fullName evidence="3">Maleylpyruvate isomerase family mycothiol-dependent enzyme</fullName>
    </submittedName>
</protein>
<evidence type="ECO:0000259" key="1">
    <source>
        <dbReference type="Pfam" id="PF07398"/>
    </source>
</evidence>
<proteinExistence type="predicted"/>
<dbReference type="Gene3D" id="1.20.120.450">
    <property type="entry name" value="dinb family like domain"/>
    <property type="match status" value="1"/>
</dbReference>
<dbReference type="RefSeq" id="WP_378529444.1">
    <property type="nucleotide sequence ID" value="NZ_JBHSBH010000003.1"/>
</dbReference>
<evidence type="ECO:0000259" key="2">
    <source>
        <dbReference type="Pfam" id="PF11716"/>
    </source>
</evidence>
<sequence>MTRLTYDHLCAGIVAQTDLLRSHIAGADMADMTVPVPSCPGWNVGQLVRHLGGGQRWAEEIVRTRPSRPPSDDHFRDLSPYAHEDPAVLDGWLAEGAALLAGTLSAAGPDMEIWTPLPDAGRTTAFWARRFAHETLIHRADAALALGAAYVVAPEVAADAVDEWLDLASLPQMLEFHPQWRELLGPGRTLRFQATDAPPDVAADWLVDLTGDAIAWRPGPEEAAVTVRGPLTDLLLLLYRRYPEPAEGTGVVGDARLFDFWQERVAFG</sequence>
<dbReference type="GO" id="GO:0016853">
    <property type="term" value="F:isomerase activity"/>
    <property type="evidence" value="ECO:0007669"/>
    <property type="project" value="UniProtKB-KW"/>
</dbReference>
<dbReference type="InterPro" id="IPR017517">
    <property type="entry name" value="Maleyloyr_isom"/>
</dbReference>
<feature type="domain" description="MDMPI C-terminal" evidence="1">
    <location>
        <begin position="155"/>
        <end position="259"/>
    </location>
</feature>
<keyword evidence="3" id="KW-0413">Isomerase</keyword>
<dbReference type="Pfam" id="PF11716">
    <property type="entry name" value="MDMPI_N"/>
    <property type="match status" value="1"/>
</dbReference>
<keyword evidence="4" id="KW-1185">Reference proteome</keyword>
<dbReference type="PANTHER" id="PTHR40758:SF1">
    <property type="entry name" value="CONSERVED PROTEIN"/>
    <property type="match status" value="1"/>
</dbReference>
<dbReference type="InterPro" id="IPR034660">
    <property type="entry name" value="DinB/YfiT-like"/>
</dbReference>